<gene>
    <name evidence="2" type="ORF">REISMN_01870</name>
</gene>
<name>A0A8E0WMN3_9RICK</name>
<reference evidence="2 3" key="1">
    <citation type="submission" date="2014-02" db="EMBL/GenBank/DDBJ databases">
        <title>Draft genome sequence of Rickettsia buchneri sp. nov. ISO7T.</title>
        <authorList>
            <person name="Felsheim R.F."/>
            <person name="Kurtti T.J."/>
            <person name="Munderloh U.G."/>
        </authorList>
    </citation>
    <scope>NUCLEOTIDE SEQUENCE [LARGE SCALE GENOMIC DNA]</scope>
    <source>
        <strain evidence="2 3">ISO7</strain>
    </source>
</reference>
<dbReference type="Proteomes" id="UP000027161">
    <property type="component" value="Unassembled WGS sequence"/>
</dbReference>
<evidence type="ECO:0000313" key="2">
    <source>
        <dbReference type="EMBL" id="KDO03408.1"/>
    </source>
</evidence>
<dbReference type="InterPro" id="IPR011009">
    <property type="entry name" value="Kinase-like_dom_sf"/>
</dbReference>
<sequence length="342" mass="39262">MIDKNPIIKMVLAQYPLVNFESQNDIPGWGTTIRTTLTLNGKSYFLKEKAPYLTSEEFITKINLHNLLQLNTGPASILVTTRDKKQYAKFGDRYFELHEWVSGRFINYNCVNEIRILGEYTGILTHKLQILYQQQTDTSKLPNPSARSKWFPDTIDSIKCYFNNLFLLYSTNVELQIILSQLYKIVSEVSSSIDWHNLPQSMIHGDLSSDNAIFNVESGNITFIDFDNIRVSNRIWDIARLAAVIGLLYDNKLNQKQLNNEFAYDKVNTLLAGYTQNITLNPLEKNNLPNIIIINLILAFLSEFDIDDLENTILTPTAVSIEFDKLLAMISSLKKNLYRVLT</sequence>
<dbReference type="GO" id="GO:0016301">
    <property type="term" value="F:kinase activity"/>
    <property type="evidence" value="ECO:0007669"/>
    <property type="project" value="UniProtKB-KW"/>
</dbReference>
<dbReference type="Gene3D" id="3.90.1200.10">
    <property type="match status" value="1"/>
</dbReference>
<keyword evidence="2" id="KW-0808">Transferase</keyword>
<dbReference type="RefSeq" id="WP_037213844.1">
    <property type="nucleotide sequence ID" value="NZ_CP113531.1"/>
</dbReference>
<accession>A0A8E0WMN3</accession>
<dbReference type="Pfam" id="PF01636">
    <property type="entry name" value="APH"/>
    <property type="match status" value="1"/>
</dbReference>
<protein>
    <submittedName>
        <fullName evidence="2">Homoserine kinase</fullName>
    </submittedName>
</protein>
<evidence type="ECO:0000313" key="3">
    <source>
        <dbReference type="Proteomes" id="UP000027161"/>
    </source>
</evidence>
<dbReference type="SUPFAM" id="SSF56112">
    <property type="entry name" value="Protein kinase-like (PK-like)"/>
    <property type="match status" value="1"/>
</dbReference>
<dbReference type="AlphaFoldDB" id="A0A8E0WMN3"/>
<keyword evidence="2" id="KW-0418">Kinase</keyword>
<proteinExistence type="predicted"/>
<dbReference type="EMBL" id="JFKF01000035">
    <property type="protein sequence ID" value="KDO03408.1"/>
    <property type="molecule type" value="Genomic_DNA"/>
</dbReference>
<feature type="domain" description="Aminoglycoside phosphotransferase" evidence="1">
    <location>
        <begin position="197"/>
        <end position="259"/>
    </location>
</feature>
<dbReference type="InterPro" id="IPR002575">
    <property type="entry name" value="Aminoglycoside_PTrfase"/>
</dbReference>
<organism evidence="2 3">
    <name type="scientific">Rickettsia tamurae subsp. buchneri</name>
    <dbReference type="NCBI Taxonomy" id="1462938"/>
    <lineage>
        <taxon>Bacteria</taxon>
        <taxon>Pseudomonadati</taxon>
        <taxon>Pseudomonadota</taxon>
        <taxon>Alphaproteobacteria</taxon>
        <taxon>Rickettsiales</taxon>
        <taxon>Rickettsiaceae</taxon>
        <taxon>Rickettsieae</taxon>
        <taxon>Rickettsia</taxon>
        <taxon>spotted fever group</taxon>
    </lineage>
</organism>
<evidence type="ECO:0000259" key="1">
    <source>
        <dbReference type="Pfam" id="PF01636"/>
    </source>
</evidence>
<comment type="caution">
    <text evidence="2">The sequence shown here is derived from an EMBL/GenBank/DDBJ whole genome shotgun (WGS) entry which is preliminary data.</text>
</comment>
<keyword evidence="3" id="KW-1185">Reference proteome</keyword>